<protein>
    <submittedName>
        <fullName evidence="2">Uncharacterized protein</fullName>
    </submittedName>
</protein>
<accession>I5AY21</accession>
<feature type="region of interest" description="Disordered" evidence="1">
    <location>
        <begin position="244"/>
        <end position="283"/>
    </location>
</feature>
<evidence type="ECO:0000256" key="1">
    <source>
        <dbReference type="SAM" id="MobiDB-lite"/>
    </source>
</evidence>
<feature type="compositionally biased region" description="Polar residues" evidence="1">
    <location>
        <begin position="218"/>
        <end position="231"/>
    </location>
</feature>
<reference evidence="2 3" key="1">
    <citation type="submission" date="2011-09" db="EMBL/GenBank/DDBJ databases">
        <authorList>
            <consortium name="US DOE Joint Genome Institute (JGI-PGF)"/>
            <person name="Lucas S."/>
            <person name="Han J."/>
            <person name="Lapidus A."/>
            <person name="Cheng J.-F."/>
            <person name="Goodwin L."/>
            <person name="Pitluck S."/>
            <person name="Peters L."/>
            <person name="Land M.L."/>
            <person name="Hauser L."/>
            <person name="Orellana R."/>
            <person name="Lovley D."/>
            <person name="Woyke T.J."/>
        </authorList>
    </citation>
    <scope>NUCLEOTIDE SEQUENCE [LARGE SCALE GENOMIC DNA]</scope>
    <source>
        <strain evidence="2 3">2ac9</strain>
    </source>
</reference>
<feature type="region of interest" description="Disordered" evidence="1">
    <location>
        <begin position="205"/>
        <end position="231"/>
    </location>
</feature>
<dbReference type="Proteomes" id="UP000005778">
    <property type="component" value="Chromosome"/>
</dbReference>
<evidence type="ECO:0000313" key="3">
    <source>
        <dbReference type="Proteomes" id="UP000005778"/>
    </source>
</evidence>
<evidence type="ECO:0000313" key="2">
    <source>
        <dbReference type="EMBL" id="EIM62134.1"/>
    </source>
</evidence>
<dbReference type="OrthoDB" id="5419798at2"/>
<dbReference type="RefSeq" id="WP_004070477.1">
    <property type="nucleotide sequence ID" value="NZ_CM001488.1"/>
</dbReference>
<name>I5AY21_9BACT</name>
<keyword evidence="3" id="KW-1185">Reference proteome</keyword>
<gene>
    <name evidence="2" type="ORF">DespoDRAFT_00088</name>
</gene>
<dbReference type="AlphaFoldDB" id="I5AY21"/>
<proteinExistence type="predicted"/>
<dbReference type="EMBL" id="CM001488">
    <property type="protein sequence ID" value="EIM62134.1"/>
    <property type="molecule type" value="Genomic_DNA"/>
</dbReference>
<feature type="compositionally biased region" description="Low complexity" evidence="1">
    <location>
        <begin position="249"/>
        <end position="261"/>
    </location>
</feature>
<sequence length="456" mass="48232">MIDGAIKVIFFSFVFNFSVCFGLQSVHAETDCGSFFDALPSDILVEGAYDNSVSAVAACRAASPTGACYALNKSSGASVVYGWAWYVAASGPEQHWYPFNAYSVILSCSPSGSDPDFFIPDSDSDDDGIPDEYDAYPDDPLPYQFRIISRWVDSQGNIVGTAIVTSKGDYVLMSDFTISELNAGVSSGTYSPQYVNSQIWQDSTDLIPGGGGTTTTTENMPSGTANTPLTSTDAVGLITDAERNVTAQTPTTPSVSGSGTSDSQGRSTGDSDSDSFGKIVGNTDASNQNLKRISDSLGITNDLLAIVNSKIGSGSGNFSDGVQDSFPTAEDIGQSVKDNLIDSSQTIDTTSTDNISALDRTETLTSINTKYSGRFDSFITTLKGSDLFSLPFGIFAGPSGSGSSIQTVNIGKWGSSTDQTATIDYSDYDNIWDILRTVLLLLTSFSCFKILVLKKG</sequence>
<dbReference type="STRING" id="879212.DespoDRAFT_00088"/>
<organism evidence="2 3">
    <name type="scientific">Desulfobacter postgatei 2ac9</name>
    <dbReference type="NCBI Taxonomy" id="879212"/>
    <lineage>
        <taxon>Bacteria</taxon>
        <taxon>Pseudomonadati</taxon>
        <taxon>Thermodesulfobacteriota</taxon>
        <taxon>Desulfobacteria</taxon>
        <taxon>Desulfobacterales</taxon>
        <taxon>Desulfobacteraceae</taxon>
        <taxon>Desulfobacter</taxon>
    </lineage>
</organism>
<reference evidence="2 3" key="2">
    <citation type="submission" date="2012-02" db="EMBL/GenBank/DDBJ databases">
        <title>Improved High-Quality Draft sequence of Desulfobacter postgatei 2ac9.</title>
        <authorList>
            <consortium name="US DOE Joint Genome Institute"/>
            <person name="Lucas S."/>
            <person name="Han J."/>
            <person name="Lapidus A."/>
            <person name="Cheng J.-F."/>
            <person name="Goodwin L."/>
            <person name="Pitluck S."/>
            <person name="Peters L."/>
            <person name="Ovchinnikova G."/>
            <person name="Held B."/>
            <person name="Detter J.C."/>
            <person name="Han C."/>
            <person name="Tapia R."/>
            <person name="Land M."/>
            <person name="Hauser L."/>
            <person name="Kyrpides N."/>
            <person name="Ivanova N."/>
            <person name="Pagani I."/>
            <person name="Orellana R."/>
            <person name="Lovley D."/>
            <person name="Woyke T."/>
        </authorList>
    </citation>
    <scope>NUCLEOTIDE SEQUENCE [LARGE SCALE GENOMIC DNA]</scope>
    <source>
        <strain evidence="2 3">2ac9</strain>
    </source>
</reference>
<dbReference type="HOGENOM" id="CLU_599544_0_0_7"/>